<dbReference type="Proteomes" id="UP001054889">
    <property type="component" value="Unassembled WGS sequence"/>
</dbReference>
<sequence>MLPTSVYLSSAAISVGLSGTGGVGPAVGEGMLDIVLIDSDAVSVLKGVYINLLKLRDFIAWEAAMAMAAIEADSSIEKPQSGVEKEADSSN</sequence>
<proteinExistence type="predicted"/>
<dbReference type="AlphaFoldDB" id="A0AAV5FE50"/>
<dbReference type="EMBL" id="BQKI01000084">
    <property type="protein sequence ID" value="GJN32963.1"/>
    <property type="molecule type" value="Genomic_DNA"/>
</dbReference>
<organism evidence="1 2">
    <name type="scientific">Eleusine coracana subsp. coracana</name>
    <dbReference type="NCBI Taxonomy" id="191504"/>
    <lineage>
        <taxon>Eukaryota</taxon>
        <taxon>Viridiplantae</taxon>
        <taxon>Streptophyta</taxon>
        <taxon>Embryophyta</taxon>
        <taxon>Tracheophyta</taxon>
        <taxon>Spermatophyta</taxon>
        <taxon>Magnoliopsida</taxon>
        <taxon>Liliopsida</taxon>
        <taxon>Poales</taxon>
        <taxon>Poaceae</taxon>
        <taxon>PACMAD clade</taxon>
        <taxon>Chloridoideae</taxon>
        <taxon>Cynodonteae</taxon>
        <taxon>Eleusininae</taxon>
        <taxon>Eleusine</taxon>
    </lineage>
</organism>
<gene>
    <name evidence="1" type="primary">gb21512</name>
    <name evidence="1" type="ORF">PR202_gb21512</name>
</gene>
<evidence type="ECO:0000313" key="1">
    <source>
        <dbReference type="EMBL" id="GJN32963.1"/>
    </source>
</evidence>
<reference evidence="1" key="2">
    <citation type="submission" date="2021-12" db="EMBL/GenBank/DDBJ databases">
        <title>Resequencing data analysis of finger millet.</title>
        <authorList>
            <person name="Hatakeyama M."/>
            <person name="Aluri S."/>
            <person name="Balachadran M.T."/>
            <person name="Sivarajan S.R."/>
            <person name="Poveda L."/>
            <person name="Shimizu-Inatsugi R."/>
            <person name="Schlapbach R."/>
            <person name="Sreeman S.M."/>
            <person name="Shimizu K.K."/>
        </authorList>
    </citation>
    <scope>NUCLEOTIDE SEQUENCE</scope>
</reference>
<reference evidence="1" key="1">
    <citation type="journal article" date="2018" name="DNA Res.">
        <title>Multiple hybrid de novo genome assembly of finger millet, an orphan allotetraploid crop.</title>
        <authorList>
            <person name="Hatakeyama M."/>
            <person name="Aluri S."/>
            <person name="Balachadran M.T."/>
            <person name="Sivarajan S.R."/>
            <person name="Patrignani A."/>
            <person name="Gruter S."/>
            <person name="Poveda L."/>
            <person name="Shimizu-Inatsugi R."/>
            <person name="Baeten J."/>
            <person name="Francoijs K.J."/>
            <person name="Nataraja K.N."/>
            <person name="Reddy Y.A.N."/>
            <person name="Phadnis S."/>
            <person name="Ravikumar R.L."/>
            <person name="Schlapbach R."/>
            <person name="Sreeman S.M."/>
            <person name="Shimizu K.K."/>
        </authorList>
    </citation>
    <scope>NUCLEOTIDE SEQUENCE</scope>
</reference>
<comment type="caution">
    <text evidence="1">The sequence shown here is derived from an EMBL/GenBank/DDBJ whole genome shotgun (WGS) entry which is preliminary data.</text>
</comment>
<keyword evidence="2" id="KW-1185">Reference proteome</keyword>
<name>A0AAV5FE50_ELECO</name>
<protein>
    <submittedName>
        <fullName evidence="1">Uncharacterized protein</fullName>
    </submittedName>
</protein>
<evidence type="ECO:0000313" key="2">
    <source>
        <dbReference type="Proteomes" id="UP001054889"/>
    </source>
</evidence>
<accession>A0AAV5FE50</accession>